<dbReference type="RefSeq" id="WP_232226527.1">
    <property type="nucleotide sequence ID" value="NZ_CP007514.1"/>
</dbReference>
<reference evidence="8 10" key="1">
    <citation type="submission" date="2014-03" db="EMBL/GenBank/DDBJ databases">
        <title>Complete genome sequence of the Radio-Resistant Rubrobacter radiotolerans RSPS-4.</title>
        <authorList>
            <person name="Egas C.C."/>
            <person name="Barroso C.C."/>
            <person name="Froufe H.J.C."/>
            <person name="Pacheco J.J."/>
            <person name="Albuquerque L.L."/>
            <person name="da Costa M.M.S."/>
        </authorList>
    </citation>
    <scope>NUCLEOTIDE SEQUENCE [LARGE SCALE GENOMIC DNA]</scope>
    <source>
        <strain evidence="8 10">RSPS-4</strain>
    </source>
</reference>
<dbReference type="EMBL" id="JAWXXX010000001">
    <property type="protein sequence ID" value="MDX5894536.1"/>
    <property type="molecule type" value="Genomic_DNA"/>
</dbReference>
<sequence>MSRSVKRSVVVVTGFLGSGKTTLLLRALAGARDTAVVVNEFGEVGLDHHLLRRTGERTVLLGSGCVCCARREDLVESLLDLLALEGKGENPGLRRVVVETSGLADPAPILFTVSEHPVLRHHFSVDRVITTVDTANGRLHLDNPESVAQIAAADRLLLTKRDLAPEVESLRLADRLRRINPAATLVFSDETDPKSLFEGSDDDARAYRVPPPGASHGGGTASMTDSVSLTFDGPVDWVAFGVWLSMLLHAQGEKVLRVKGMLDVGEAGPAVLNGVQHTVHAPQHLDSWPDGDRTSRLVFITRGLEAGVILASLDAFSGLLGTAPRRLTAGGSPSPSRPASRTG</sequence>
<dbReference type="GO" id="GO:0000166">
    <property type="term" value="F:nucleotide binding"/>
    <property type="evidence" value="ECO:0007669"/>
    <property type="project" value="UniProtKB-KW"/>
</dbReference>
<proteinExistence type="inferred from homology"/>
<dbReference type="PATRIC" id="fig|42256.3.peg.1878"/>
<keyword evidence="2" id="KW-0378">Hydrolase</keyword>
<dbReference type="Proteomes" id="UP001281130">
    <property type="component" value="Unassembled WGS sequence"/>
</dbReference>
<dbReference type="PANTHER" id="PTHR13748">
    <property type="entry name" value="COBW-RELATED"/>
    <property type="match status" value="1"/>
</dbReference>
<dbReference type="CDD" id="cd03112">
    <property type="entry name" value="CobW-like"/>
    <property type="match status" value="1"/>
</dbReference>
<evidence type="ECO:0000313" key="9">
    <source>
        <dbReference type="EMBL" id="MDX5894536.1"/>
    </source>
</evidence>
<keyword evidence="10" id="KW-1185">Reference proteome</keyword>
<evidence type="ECO:0000256" key="3">
    <source>
        <dbReference type="ARBA" id="ARBA00023186"/>
    </source>
</evidence>
<dbReference type="SUPFAM" id="SSF52540">
    <property type="entry name" value="P-loop containing nucleoside triphosphate hydrolases"/>
    <property type="match status" value="1"/>
</dbReference>
<dbReference type="GO" id="GO:0016787">
    <property type="term" value="F:hydrolase activity"/>
    <property type="evidence" value="ECO:0007669"/>
    <property type="project" value="UniProtKB-KW"/>
</dbReference>
<evidence type="ECO:0000256" key="6">
    <source>
        <dbReference type="SAM" id="MobiDB-lite"/>
    </source>
</evidence>
<evidence type="ECO:0000259" key="7">
    <source>
        <dbReference type="SMART" id="SM00833"/>
    </source>
</evidence>
<dbReference type="InterPro" id="IPR003495">
    <property type="entry name" value="CobW/HypB/UreG_nucleotide-bd"/>
</dbReference>
<dbReference type="Proteomes" id="UP000025229">
    <property type="component" value="Chromosome"/>
</dbReference>
<feature type="region of interest" description="Disordered" evidence="6">
    <location>
        <begin position="194"/>
        <end position="221"/>
    </location>
</feature>
<protein>
    <submittedName>
        <fullName evidence="9">GTP-binding protein</fullName>
    </submittedName>
    <submittedName>
        <fullName evidence="8">Putative GTPases (G3E family)</fullName>
    </submittedName>
</protein>
<dbReference type="SUPFAM" id="SSF90002">
    <property type="entry name" value="Hypothetical protein YjiA, C-terminal domain"/>
    <property type="match status" value="1"/>
</dbReference>
<dbReference type="InterPro" id="IPR051316">
    <property type="entry name" value="Zinc-reg_GTPase_activator"/>
</dbReference>
<dbReference type="InterPro" id="IPR036627">
    <property type="entry name" value="CobW-likC_sf"/>
</dbReference>
<comment type="similarity">
    <text evidence="4">Belongs to the SIMIBI class G3E GTPase family. ZNG1 subfamily.</text>
</comment>
<gene>
    <name evidence="8" type="ORF">RradSPS_1848</name>
    <name evidence="9" type="ORF">SIL72_10915</name>
</gene>
<dbReference type="SMART" id="SM00833">
    <property type="entry name" value="CobW_C"/>
    <property type="match status" value="1"/>
</dbReference>
<evidence type="ECO:0000256" key="5">
    <source>
        <dbReference type="ARBA" id="ARBA00049117"/>
    </source>
</evidence>
<dbReference type="PANTHER" id="PTHR13748:SF62">
    <property type="entry name" value="COBW DOMAIN-CONTAINING PROTEIN"/>
    <property type="match status" value="1"/>
</dbReference>
<dbReference type="HOGENOM" id="CLU_017452_0_2_11"/>
<keyword evidence="1" id="KW-0547">Nucleotide-binding</keyword>
<keyword evidence="3" id="KW-0143">Chaperone</keyword>
<evidence type="ECO:0000256" key="1">
    <source>
        <dbReference type="ARBA" id="ARBA00022741"/>
    </source>
</evidence>
<dbReference type="KEGG" id="rrd:RradSPS_1848"/>
<comment type="catalytic activity">
    <reaction evidence="5">
        <text>GTP + H2O = GDP + phosphate + H(+)</text>
        <dbReference type="Rhea" id="RHEA:19669"/>
        <dbReference type="ChEBI" id="CHEBI:15377"/>
        <dbReference type="ChEBI" id="CHEBI:15378"/>
        <dbReference type="ChEBI" id="CHEBI:37565"/>
        <dbReference type="ChEBI" id="CHEBI:43474"/>
        <dbReference type="ChEBI" id="CHEBI:58189"/>
    </reaction>
    <physiologicalReaction direction="left-to-right" evidence="5">
        <dbReference type="Rhea" id="RHEA:19670"/>
    </physiologicalReaction>
</comment>
<dbReference type="eggNOG" id="COG0523">
    <property type="taxonomic scope" value="Bacteria"/>
</dbReference>
<dbReference type="EMBL" id="CP007514">
    <property type="protein sequence ID" value="AHY47131.1"/>
    <property type="molecule type" value="Genomic_DNA"/>
</dbReference>
<evidence type="ECO:0000313" key="8">
    <source>
        <dbReference type="EMBL" id="AHY47131.1"/>
    </source>
</evidence>
<dbReference type="InterPro" id="IPR027417">
    <property type="entry name" value="P-loop_NTPase"/>
</dbReference>
<reference evidence="9" key="2">
    <citation type="submission" date="2023-11" db="EMBL/GenBank/DDBJ databases">
        <title>MicrobeMod: A computational toolkit for identifying prokaryotic methylation and restriction-modification with nanopore sequencing.</title>
        <authorList>
            <person name="Crits-Christoph A."/>
            <person name="Kang S.C."/>
            <person name="Lee H."/>
            <person name="Ostrov N."/>
        </authorList>
    </citation>
    <scope>NUCLEOTIDE SEQUENCE</scope>
    <source>
        <strain evidence="9">ATCC 51242</strain>
    </source>
</reference>
<dbReference type="AlphaFoldDB" id="A0A023X4L4"/>
<dbReference type="GO" id="GO:0005737">
    <property type="term" value="C:cytoplasm"/>
    <property type="evidence" value="ECO:0007669"/>
    <property type="project" value="TreeGrafter"/>
</dbReference>
<feature type="domain" description="CobW C-terminal" evidence="7">
    <location>
        <begin position="224"/>
        <end position="317"/>
    </location>
</feature>
<dbReference type="STRING" id="42256.RradSPS_1848"/>
<name>A0A023X4L4_RUBRA</name>
<evidence type="ECO:0000256" key="2">
    <source>
        <dbReference type="ARBA" id="ARBA00022801"/>
    </source>
</evidence>
<evidence type="ECO:0000256" key="4">
    <source>
        <dbReference type="ARBA" id="ARBA00034320"/>
    </source>
</evidence>
<dbReference type="Pfam" id="PF07683">
    <property type="entry name" value="CobW_C"/>
    <property type="match status" value="1"/>
</dbReference>
<dbReference type="InterPro" id="IPR011629">
    <property type="entry name" value="CobW-like_C"/>
</dbReference>
<dbReference type="Gene3D" id="3.30.1220.10">
    <property type="entry name" value="CobW-like, C-terminal domain"/>
    <property type="match status" value="1"/>
</dbReference>
<organism evidence="8 10">
    <name type="scientific">Rubrobacter radiotolerans</name>
    <name type="common">Arthrobacter radiotolerans</name>
    <dbReference type="NCBI Taxonomy" id="42256"/>
    <lineage>
        <taxon>Bacteria</taxon>
        <taxon>Bacillati</taxon>
        <taxon>Actinomycetota</taxon>
        <taxon>Rubrobacteria</taxon>
        <taxon>Rubrobacterales</taxon>
        <taxon>Rubrobacteraceae</taxon>
        <taxon>Rubrobacter</taxon>
    </lineage>
</organism>
<accession>A0A023X4L4</accession>
<dbReference type="Gene3D" id="3.40.50.300">
    <property type="entry name" value="P-loop containing nucleotide triphosphate hydrolases"/>
    <property type="match status" value="1"/>
</dbReference>
<evidence type="ECO:0000313" key="10">
    <source>
        <dbReference type="Proteomes" id="UP000025229"/>
    </source>
</evidence>
<dbReference type="Pfam" id="PF02492">
    <property type="entry name" value="cobW"/>
    <property type="match status" value="1"/>
</dbReference>